<comment type="caution">
    <text evidence="1">The sequence shown here is derived from an EMBL/GenBank/DDBJ whole genome shotgun (WGS) entry which is preliminary data.</text>
</comment>
<name>H0ELM8_GLAL7</name>
<gene>
    <name evidence="1" type="ORF">M7I_3495</name>
</gene>
<reference evidence="1 2" key="1">
    <citation type="journal article" date="2012" name="Eukaryot. Cell">
        <title>Genome sequence of the fungus Glarea lozoyensis: the first genome sequence of a species from the Helotiaceae family.</title>
        <authorList>
            <person name="Youssar L."/>
            <person name="Gruening B.A."/>
            <person name="Erxleben A."/>
            <person name="Guenther S."/>
            <person name="Huettel W."/>
        </authorList>
    </citation>
    <scope>NUCLEOTIDE SEQUENCE [LARGE SCALE GENOMIC DNA]</scope>
    <source>
        <strain evidence="2">ATCC 74030 / MF5533</strain>
    </source>
</reference>
<sequence length="177" mass="20265">MDTTRHRPITHGTILRIKDINAFLHYLANPTPTLKQTSYIPQGTYTISDVAINGTRRIGRFRWSQVRSTEVIMHIAIGKDGIGFGFCGVTLDHDIIALKSAMWRRKLTEEEKKSAHRAWEIPTMAVYGTTDPKEGQWEWEPIVLPAHGRISYHIDRYEHDPRGTCVDIKGLRKEALC</sequence>
<dbReference type="InParanoid" id="H0ELM8"/>
<keyword evidence="2" id="KW-1185">Reference proteome</keyword>
<dbReference type="EMBL" id="AGUE01000078">
    <property type="protein sequence ID" value="EHL00607.1"/>
    <property type="molecule type" value="Genomic_DNA"/>
</dbReference>
<protein>
    <submittedName>
        <fullName evidence="1">Uncharacterized protein</fullName>
    </submittedName>
</protein>
<evidence type="ECO:0000313" key="2">
    <source>
        <dbReference type="Proteomes" id="UP000005446"/>
    </source>
</evidence>
<evidence type="ECO:0000313" key="1">
    <source>
        <dbReference type="EMBL" id="EHL00607.1"/>
    </source>
</evidence>
<dbReference type="HOGENOM" id="CLU_1518011_0_0_1"/>
<dbReference type="AlphaFoldDB" id="H0ELM8"/>
<proteinExistence type="predicted"/>
<dbReference type="Proteomes" id="UP000005446">
    <property type="component" value="Unassembled WGS sequence"/>
</dbReference>
<organism evidence="1 2">
    <name type="scientific">Glarea lozoyensis (strain ATCC 74030 / MF5533)</name>
    <dbReference type="NCBI Taxonomy" id="1104152"/>
    <lineage>
        <taxon>Eukaryota</taxon>
        <taxon>Fungi</taxon>
        <taxon>Dikarya</taxon>
        <taxon>Ascomycota</taxon>
        <taxon>Pezizomycotina</taxon>
        <taxon>Leotiomycetes</taxon>
        <taxon>Helotiales</taxon>
        <taxon>Helotiaceae</taxon>
        <taxon>Glarea</taxon>
    </lineage>
</organism>
<accession>H0ELM8</accession>